<evidence type="ECO:0000313" key="2">
    <source>
        <dbReference type="EMBL" id="MBA2880963.1"/>
    </source>
</evidence>
<protein>
    <submittedName>
        <fullName evidence="2">Uncharacterized protein</fullName>
    </submittedName>
</protein>
<dbReference type="RefSeq" id="WP_181550635.1">
    <property type="nucleotide sequence ID" value="NZ_JACDUS010000003.1"/>
</dbReference>
<gene>
    <name evidence="2" type="ORF">HNR65_001289</name>
</gene>
<accession>A0A7W0C881</accession>
<feature type="transmembrane region" description="Helical" evidence="1">
    <location>
        <begin position="157"/>
        <end position="179"/>
    </location>
</feature>
<feature type="transmembrane region" description="Helical" evidence="1">
    <location>
        <begin position="101"/>
        <end position="118"/>
    </location>
</feature>
<evidence type="ECO:0000313" key="3">
    <source>
        <dbReference type="Proteomes" id="UP000525298"/>
    </source>
</evidence>
<feature type="transmembrane region" description="Helical" evidence="1">
    <location>
        <begin position="43"/>
        <end position="63"/>
    </location>
</feature>
<proteinExistence type="predicted"/>
<dbReference type="EMBL" id="JACDUS010000003">
    <property type="protein sequence ID" value="MBA2880963.1"/>
    <property type="molecule type" value="Genomic_DNA"/>
</dbReference>
<dbReference type="AlphaFoldDB" id="A0A7W0C881"/>
<evidence type="ECO:0000256" key="1">
    <source>
        <dbReference type="SAM" id="Phobius"/>
    </source>
</evidence>
<feature type="transmembrane region" description="Helical" evidence="1">
    <location>
        <begin position="124"/>
        <end position="145"/>
    </location>
</feature>
<feature type="transmembrane region" description="Helical" evidence="1">
    <location>
        <begin position="185"/>
        <end position="206"/>
    </location>
</feature>
<reference evidence="2 3" key="1">
    <citation type="submission" date="2020-07" db="EMBL/GenBank/DDBJ databases">
        <title>Genomic Encyclopedia of Type Strains, Phase IV (KMG-IV): sequencing the most valuable type-strain genomes for metagenomic binning, comparative biology and taxonomic classification.</title>
        <authorList>
            <person name="Goeker M."/>
        </authorList>
    </citation>
    <scope>NUCLEOTIDE SEQUENCE [LARGE SCALE GENOMIC DNA]</scope>
    <source>
        <strain evidence="2 3">DSM 17721</strain>
    </source>
</reference>
<organism evidence="2 3">
    <name type="scientific">Desulfosalsimonas propionicica</name>
    <dbReference type="NCBI Taxonomy" id="332175"/>
    <lineage>
        <taxon>Bacteria</taxon>
        <taxon>Pseudomonadati</taxon>
        <taxon>Thermodesulfobacteriota</taxon>
        <taxon>Desulfobacteria</taxon>
        <taxon>Desulfobacterales</taxon>
        <taxon>Desulfosalsimonadaceae</taxon>
        <taxon>Desulfosalsimonas</taxon>
    </lineage>
</organism>
<comment type="caution">
    <text evidence="2">The sequence shown here is derived from an EMBL/GenBank/DDBJ whole genome shotgun (WGS) entry which is preliminary data.</text>
</comment>
<keyword evidence="1" id="KW-0812">Transmembrane</keyword>
<keyword evidence="3" id="KW-1185">Reference proteome</keyword>
<feature type="transmembrane region" description="Helical" evidence="1">
    <location>
        <begin position="69"/>
        <end position="89"/>
    </location>
</feature>
<keyword evidence="1" id="KW-0472">Membrane</keyword>
<feature type="transmembrane region" description="Helical" evidence="1">
    <location>
        <begin position="6"/>
        <end position="31"/>
    </location>
</feature>
<name>A0A7W0C881_9BACT</name>
<sequence length="285" mass="31288">MGTTTVLPAIYASNLTLAVCFVCMGAGLMFLRRVAGAIAGPGYWAAGLFLNAAGFVAWAATITDWNREFFLLGELLHIIGFAALVLGIYRFMGKAFQRRHFAGGCALAAMWIFGLMIMPQHRVGGLFLIMLFRTLIFVWAGQIILKQASSGSQAGRSMAGWGLVAWGVYAACAPVIWQFSWLRPMAVGLPAGLHVVVVMGMVLLIIEQMQARAEASEQHAQRLEGLLPICAACKKIRDDRDVWHPIEGYIQHRSKAEFSHSICPDCARRLYPELDIYPGTRPNAT</sequence>
<dbReference type="Proteomes" id="UP000525298">
    <property type="component" value="Unassembled WGS sequence"/>
</dbReference>
<keyword evidence="1" id="KW-1133">Transmembrane helix</keyword>